<dbReference type="OrthoDB" id="5080868at2759"/>
<evidence type="ECO:0000256" key="1">
    <source>
        <dbReference type="SAM" id="MobiDB-lite"/>
    </source>
</evidence>
<organism evidence="2 3">
    <name type="scientific">Fusarium mundagurra</name>
    <dbReference type="NCBI Taxonomy" id="1567541"/>
    <lineage>
        <taxon>Eukaryota</taxon>
        <taxon>Fungi</taxon>
        <taxon>Dikarya</taxon>
        <taxon>Ascomycota</taxon>
        <taxon>Pezizomycotina</taxon>
        <taxon>Sordariomycetes</taxon>
        <taxon>Hypocreomycetidae</taxon>
        <taxon>Hypocreales</taxon>
        <taxon>Nectriaceae</taxon>
        <taxon>Fusarium</taxon>
        <taxon>Fusarium fujikuroi species complex</taxon>
    </lineage>
</organism>
<keyword evidence="3" id="KW-1185">Reference proteome</keyword>
<protein>
    <submittedName>
        <fullName evidence="2">Uncharacterized protein</fullName>
    </submittedName>
</protein>
<gene>
    <name evidence="2" type="ORF">FMUND_11620</name>
</gene>
<reference evidence="2 3" key="1">
    <citation type="submission" date="2020-05" db="EMBL/GenBank/DDBJ databases">
        <title>Identification and distribution of gene clusters putatively required for synthesis of sphingolipid metabolism inhibitors in phylogenetically diverse species of the filamentous fungus Fusarium.</title>
        <authorList>
            <person name="Kim H.-S."/>
            <person name="Busman M."/>
            <person name="Brown D.W."/>
            <person name="Divon H."/>
            <person name="Uhlig S."/>
            <person name="Proctor R.H."/>
        </authorList>
    </citation>
    <scope>NUCLEOTIDE SEQUENCE [LARGE SCALE GENOMIC DNA]</scope>
    <source>
        <strain evidence="2 3">NRRL 66235</strain>
    </source>
</reference>
<dbReference type="Proteomes" id="UP000544331">
    <property type="component" value="Unassembled WGS sequence"/>
</dbReference>
<feature type="region of interest" description="Disordered" evidence="1">
    <location>
        <begin position="1"/>
        <end position="27"/>
    </location>
</feature>
<accession>A0A8H6D735</accession>
<feature type="compositionally biased region" description="Low complexity" evidence="1">
    <location>
        <begin position="9"/>
        <end position="19"/>
    </location>
</feature>
<proteinExistence type="predicted"/>
<dbReference type="AlphaFoldDB" id="A0A8H6D735"/>
<comment type="caution">
    <text evidence="2">The sequence shown here is derived from an EMBL/GenBank/DDBJ whole genome shotgun (WGS) entry which is preliminary data.</text>
</comment>
<sequence>MDSSHVENSPQPSVSLPQPLDCPPGWPPCERKDVEGIRAYNTFVNAWTTWASADPNEDGDKWGEALKYVNLDAKGHLVDDIIKGAREELGGKRYEKVC</sequence>
<dbReference type="EMBL" id="JAAOAN010000453">
    <property type="protein sequence ID" value="KAF5706453.1"/>
    <property type="molecule type" value="Genomic_DNA"/>
</dbReference>
<evidence type="ECO:0000313" key="3">
    <source>
        <dbReference type="Proteomes" id="UP000544331"/>
    </source>
</evidence>
<evidence type="ECO:0000313" key="2">
    <source>
        <dbReference type="EMBL" id="KAF5706453.1"/>
    </source>
</evidence>
<name>A0A8H6D735_9HYPO</name>